<evidence type="ECO:0000256" key="2">
    <source>
        <dbReference type="ARBA" id="ARBA00023002"/>
    </source>
</evidence>
<organism evidence="4 5">
    <name type="scientific">Marihabitans asiaticum</name>
    <dbReference type="NCBI Taxonomy" id="415218"/>
    <lineage>
        <taxon>Bacteria</taxon>
        <taxon>Bacillati</taxon>
        <taxon>Actinomycetota</taxon>
        <taxon>Actinomycetes</taxon>
        <taxon>Micrococcales</taxon>
        <taxon>Intrasporangiaceae</taxon>
        <taxon>Marihabitans</taxon>
    </lineage>
</organism>
<evidence type="ECO:0000256" key="1">
    <source>
        <dbReference type="ARBA" id="ARBA00006484"/>
    </source>
</evidence>
<sequence length="329" mass="33209">MTTSPVGVALVAGASRGLGLLVSTELARRGYRVHGCGRDGESLDRAAAIVAARSGRTGEGGASPFVPAVCDVRDADAVQDWVEAVIRDEGGIDVAIHVAGIIQVAPLESVTLGHVREAVDTMLMGPVHLSLAVLPSMRERRTGHIGIVSSIGGAVSVPRLLPYSVAKFGAVGLAEGLAAELQGTGVTATAVLPGLMRTGGHLAAEFAGDAPADYAWFAPGASLPVVSIDAERAASRIVDGVLAGKPQVELTPLAIIGRRVHGLAPGLTTRVLGLVARALPDGPGRGPGMSDATPGVTGATARGRLGSRVVNGLSTLGDRAARRNNEPGA</sequence>
<gene>
    <name evidence="4" type="ORF">FB557_0595</name>
</gene>
<dbReference type="Gene3D" id="3.40.50.720">
    <property type="entry name" value="NAD(P)-binding Rossmann-like Domain"/>
    <property type="match status" value="1"/>
</dbReference>
<dbReference type="AlphaFoldDB" id="A0A560WH85"/>
<evidence type="ECO:0000256" key="3">
    <source>
        <dbReference type="RuleBase" id="RU000363"/>
    </source>
</evidence>
<proteinExistence type="inferred from homology"/>
<evidence type="ECO:0000313" key="4">
    <source>
        <dbReference type="EMBL" id="TWD17037.1"/>
    </source>
</evidence>
<reference evidence="4 5" key="1">
    <citation type="submission" date="2019-06" db="EMBL/GenBank/DDBJ databases">
        <title>Sequencing the genomes of 1000 actinobacteria strains.</title>
        <authorList>
            <person name="Klenk H.-P."/>
        </authorList>
    </citation>
    <scope>NUCLEOTIDE SEQUENCE [LARGE SCALE GENOMIC DNA]</scope>
    <source>
        <strain evidence="4 5">DSM 18935</strain>
    </source>
</reference>
<dbReference type="PROSITE" id="PS00061">
    <property type="entry name" value="ADH_SHORT"/>
    <property type="match status" value="1"/>
</dbReference>
<dbReference type="PRINTS" id="PR00081">
    <property type="entry name" value="GDHRDH"/>
</dbReference>
<dbReference type="GO" id="GO:0016491">
    <property type="term" value="F:oxidoreductase activity"/>
    <property type="evidence" value="ECO:0007669"/>
    <property type="project" value="UniProtKB-KW"/>
</dbReference>
<evidence type="ECO:0000313" key="5">
    <source>
        <dbReference type="Proteomes" id="UP000315628"/>
    </source>
</evidence>
<dbReference type="InterPro" id="IPR002347">
    <property type="entry name" value="SDR_fam"/>
</dbReference>
<dbReference type="OrthoDB" id="151996at2"/>
<dbReference type="Pfam" id="PF00106">
    <property type="entry name" value="adh_short"/>
    <property type="match status" value="1"/>
</dbReference>
<accession>A0A560WH85</accession>
<keyword evidence="5" id="KW-1185">Reference proteome</keyword>
<keyword evidence="2" id="KW-0560">Oxidoreductase</keyword>
<dbReference type="RefSeq" id="WP_144855440.1">
    <property type="nucleotide sequence ID" value="NZ_BAAAYT010000002.1"/>
</dbReference>
<dbReference type="PANTHER" id="PTHR44196">
    <property type="entry name" value="DEHYDROGENASE/REDUCTASE SDR FAMILY MEMBER 7B"/>
    <property type="match status" value="1"/>
</dbReference>
<dbReference type="PANTHER" id="PTHR44196:SF1">
    <property type="entry name" value="DEHYDROGENASE_REDUCTASE SDR FAMILY MEMBER 7B"/>
    <property type="match status" value="1"/>
</dbReference>
<name>A0A560WH85_9MICO</name>
<dbReference type="InterPro" id="IPR020904">
    <property type="entry name" value="Sc_DH/Rdtase_CS"/>
</dbReference>
<comment type="caution">
    <text evidence="4">The sequence shown here is derived from an EMBL/GenBank/DDBJ whole genome shotgun (WGS) entry which is preliminary data.</text>
</comment>
<protein>
    <submittedName>
        <fullName evidence="4">Short-subunit dehydrogenase</fullName>
    </submittedName>
</protein>
<dbReference type="SUPFAM" id="SSF51735">
    <property type="entry name" value="NAD(P)-binding Rossmann-fold domains"/>
    <property type="match status" value="1"/>
</dbReference>
<comment type="similarity">
    <text evidence="1 3">Belongs to the short-chain dehydrogenases/reductases (SDR) family.</text>
</comment>
<dbReference type="GO" id="GO:0016020">
    <property type="term" value="C:membrane"/>
    <property type="evidence" value="ECO:0007669"/>
    <property type="project" value="TreeGrafter"/>
</dbReference>
<dbReference type="Proteomes" id="UP000315628">
    <property type="component" value="Unassembled WGS sequence"/>
</dbReference>
<dbReference type="InterPro" id="IPR036291">
    <property type="entry name" value="NAD(P)-bd_dom_sf"/>
</dbReference>
<dbReference type="PRINTS" id="PR00080">
    <property type="entry name" value="SDRFAMILY"/>
</dbReference>
<dbReference type="EMBL" id="VIUW01000001">
    <property type="protein sequence ID" value="TWD17037.1"/>
    <property type="molecule type" value="Genomic_DNA"/>
</dbReference>